<reference evidence="2" key="1">
    <citation type="journal article" date="2014" name="Nucleic Acids Res.">
        <title>The evolutionary dynamics of variant antigen genes in Babesia reveal a history of genomic innovation underlying host-parasite interaction.</title>
        <authorList>
            <person name="Jackson A.P."/>
            <person name="Otto T.D."/>
            <person name="Darby A."/>
            <person name="Ramaprasad A."/>
            <person name="Xia D."/>
            <person name="Echaide I.E."/>
            <person name="Farber M."/>
            <person name="Gahlot S."/>
            <person name="Gamble J."/>
            <person name="Gupta D."/>
            <person name="Gupta Y."/>
            <person name="Jackson L."/>
            <person name="Malandrin L."/>
            <person name="Malas T.B."/>
            <person name="Moussa E."/>
            <person name="Nair M."/>
            <person name="Reid A.J."/>
            <person name="Sanders M."/>
            <person name="Sharma J."/>
            <person name="Tracey A."/>
            <person name="Quail M.A."/>
            <person name="Weir W."/>
            <person name="Wastling J.M."/>
            <person name="Hall N."/>
            <person name="Willadsen P."/>
            <person name="Lingelbach K."/>
            <person name="Shiels B."/>
            <person name="Tait A."/>
            <person name="Berriman M."/>
            <person name="Allred D.R."/>
            <person name="Pain A."/>
        </authorList>
    </citation>
    <scope>NUCLEOTIDE SEQUENCE</scope>
    <source>
        <strain evidence="2">1802A</strain>
    </source>
</reference>
<name>A0AAD9GG51_BABDI</name>
<feature type="compositionally biased region" description="Low complexity" evidence="1">
    <location>
        <begin position="12"/>
        <end position="27"/>
    </location>
</feature>
<reference evidence="2" key="2">
    <citation type="submission" date="2021-05" db="EMBL/GenBank/DDBJ databases">
        <authorList>
            <person name="Pain A."/>
        </authorList>
    </citation>
    <scope>NUCLEOTIDE SEQUENCE</scope>
    <source>
        <strain evidence="2">1802A</strain>
    </source>
</reference>
<evidence type="ECO:0000256" key="1">
    <source>
        <dbReference type="SAM" id="MobiDB-lite"/>
    </source>
</evidence>
<protein>
    <submittedName>
        <fullName evidence="2">Uncharacterized protein</fullName>
    </submittedName>
</protein>
<keyword evidence="3" id="KW-1185">Reference proteome</keyword>
<dbReference type="Proteomes" id="UP001195914">
    <property type="component" value="Unassembled WGS sequence"/>
</dbReference>
<comment type="caution">
    <text evidence="2">The sequence shown here is derived from an EMBL/GenBank/DDBJ whole genome shotgun (WGS) entry which is preliminary data.</text>
</comment>
<evidence type="ECO:0000313" key="2">
    <source>
        <dbReference type="EMBL" id="KAK1937960.1"/>
    </source>
</evidence>
<organism evidence="2 3">
    <name type="scientific">Babesia divergens</name>
    <dbReference type="NCBI Taxonomy" id="32595"/>
    <lineage>
        <taxon>Eukaryota</taxon>
        <taxon>Sar</taxon>
        <taxon>Alveolata</taxon>
        <taxon>Apicomplexa</taxon>
        <taxon>Aconoidasida</taxon>
        <taxon>Piroplasmida</taxon>
        <taxon>Babesiidae</taxon>
        <taxon>Babesia</taxon>
    </lineage>
</organism>
<gene>
    <name evidence="2" type="ORF">X943_000762</name>
</gene>
<evidence type="ECO:0000313" key="3">
    <source>
        <dbReference type="Proteomes" id="UP001195914"/>
    </source>
</evidence>
<sequence>MGSNTDFRTLQGGHWSNNNVNGSGSSGQNLKNWLTKEKTFGGGSSKPLTLGLIRRGFLDSELKNSNDGSTVAQELKKAVSLTPNTDYGSLQNVLCGLMFVCSWDASLLGHAICFLYKFCSKVSQGSEDLFPVPYKDHSGAFKEVCRGLKSDLQPFINGSSGLSAVSQGNQNLFDSLWDNEKISDYCTWLKVKLSDIVDSLEKMSSESSKWNRDLLQGAASAGPFKYGFVFKDGSWGDHTFKSHLPPEISPLIESGPGSLQSLQKSLENFSTGNPGATAGGVFTGLLGTGGLGAGVAYGFNLFGFKNLVTGLISSFLK</sequence>
<feature type="region of interest" description="Disordered" evidence="1">
    <location>
        <begin position="1"/>
        <end position="27"/>
    </location>
</feature>
<dbReference type="AlphaFoldDB" id="A0AAD9GG51"/>
<dbReference type="EMBL" id="JAHBMH010000028">
    <property type="protein sequence ID" value="KAK1937960.1"/>
    <property type="molecule type" value="Genomic_DNA"/>
</dbReference>
<accession>A0AAD9GG51</accession>
<proteinExistence type="predicted"/>